<dbReference type="RefSeq" id="WP_283713781.1">
    <property type="nucleotide sequence ID" value="NZ_JASJEW010000006.1"/>
</dbReference>
<name>A0ABT6ZL79_9ACTN</name>
<organism evidence="1 2">
    <name type="scientific">Kribbibacterium absianum</name>
    <dbReference type="NCBI Taxonomy" id="3044210"/>
    <lineage>
        <taxon>Bacteria</taxon>
        <taxon>Bacillati</taxon>
        <taxon>Actinomycetota</taxon>
        <taxon>Coriobacteriia</taxon>
        <taxon>Coriobacteriales</taxon>
        <taxon>Kribbibacteriaceae</taxon>
        <taxon>Kribbibacterium</taxon>
    </lineage>
</organism>
<dbReference type="EMBL" id="JASJEX010000002">
    <property type="protein sequence ID" value="MDJ1129431.1"/>
    <property type="molecule type" value="Genomic_DNA"/>
</dbReference>
<proteinExistence type="predicted"/>
<sequence>MEETFESRGRKSCKDKVYRWRQEHPEGTRHEACEALGVTYQTICRWWDWDPENAATAMTSGNKAQAVYDWRQANPDSHMEDAICALGLTPATVFKYWDWQPKPKVVAGPKVTSLVTYPESWALAIDALGEKRATFIREALRERLDTLGALPQE</sequence>
<reference evidence="1" key="1">
    <citation type="submission" date="2023-05" db="EMBL/GenBank/DDBJ databases">
        <title>[olsenella] sp. nov., isolated from a pig farm feces dump.</title>
        <authorList>
            <person name="Chang Y.-H."/>
        </authorList>
    </citation>
    <scope>NUCLEOTIDE SEQUENCE</scope>
    <source>
        <strain evidence="1">YH-ols2217</strain>
    </source>
</reference>
<protein>
    <recommendedName>
        <fullName evidence="3">Helix-turn-helix domain-containing protein</fullName>
    </recommendedName>
</protein>
<accession>A0ABT6ZL79</accession>
<evidence type="ECO:0000313" key="2">
    <source>
        <dbReference type="Proteomes" id="UP001431693"/>
    </source>
</evidence>
<evidence type="ECO:0008006" key="3">
    <source>
        <dbReference type="Google" id="ProtNLM"/>
    </source>
</evidence>
<gene>
    <name evidence="1" type="ORF">QJ043_04980</name>
</gene>
<evidence type="ECO:0000313" key="1">
    <source>
        <dbReference type="EMBL" id="MDJ1129431.1"/>
    </source>
</evidence>
<dbReference type="Proteomes" id="UP001431693">
    <property type="component" value="Unassembled WGS sequence"/>
</dbReference>
<keyword evidence="2" id="KW-1185">Reference proteome</keyword>
<comment type="caution">
    <text evidence="1">The sequence shown here is derived from an EMBL/GenBank/DDBJ whole genome shotgun (WGS) entry which is preliminary data.</text>
</comment>